<protein>
    <recommendedName>
        <fullName evidence="3">Alpha/beta-hydrolase</fullName>
    </recommendedName>
</protein>
<comment type="caution">
    <text evidence="1">The sequence shown here is derived from an EMBL/GenBank/DDBJ whole genome shotgun (WGS) entry which is preliminary data.</text>
</comment>
<reference evidence="1" key="1">
    <citation type="journal article" date="2020" name="Stud. Mycol.">
        <title>101 Dothideomycetes genomes: a test case for predicting lifestyles and emergence of pathogens.</title>
        <authorList>
            <person name="Haridas S."/>
            <person name="Albert R."/>
            <person name="Binder M."/>
            <person name="Bloem J."/>
            <person name="Labutti K."/>
            <person name="Salamov A."/>
            <person name="Andreopoulos B."/>
            <person name="Baker S."/>
            <person name="Barry K."/>
            <person name="Bills G."/>
            <person name="Bluhm B."/>
            <person name="Cannon C."/>
            <person name="Castanera R."/>
            <person name="Culley D."/>
            <person name="Daum C."/>
            <person name="Ezra D."/>
            <person name="Gonzalez J."/>
            <person name="Henrissat B."/>
            <person name="Kuo A."/>
            <person name="Liang C."/>
            <person name="Lipzen A."/>
            <person name="Lutzoni F."/>
            <person name="Magnuson J."/>
            <person name="Mondo S."/>
            <person name="Nolan M."/>
            <person name="Ohm R."/>
            <person name="Pangilinan J."/>
            <person name="Park H.-J."/>
            <person name="Ramirez L."/>
            <person name="Alfaro M."/>
            <person name="Sun H."/>
            <person name="Tritt A."/>
            <person name="Yoshinaga Y."/>
            <person name="Zwiers L.-H."/>
            <person name="Turgeon B."/>
            <person name="Goodwin S."/>
            <person name="Spatafora J."/>
            <person name="Crous P."/>
            <person name="Grigoriev I."/>
        </authorList>
    </citation>
    <scope>NUCLEOTIDE SEQUENCE</scope>
    <source>
        <strain evidence="1">CBS 116435</strain>
    </source>
</reference>
<evidence type="ECO:0000313" key="2">
    <source>
        <dbReference type="Proteomes" id="UP000799441"/>
    </source>
</evidence>
<proteinExistence type="predicted"/>
<dbReference type="EMBL" id="MU003771">
    <property type="protein sequence ID" value="KAF2724477.1"/>
    <property type="molecule type" value="Genomic_DNA"/>
</dbReference>
<dbReference type="AlphaFoldDB" id="A0A9P4QGT1"/>
<dbReference type="Gene3D" id="3.40.50.1820">
    <property type="entry name" value="alpha/beta hydrolase"/>
    <property type="match status" value="1"/>
</dbReference>
<evidence type="ECO:0008006" key="3">
    <source>
        <dbReference type="Google" id="ProtNLM"/>
    </source>
</evidence>
<organism evidence="1 2">
    <name type="scientific">Polychaeton citri CBS 116435</name>
    <dbReference type="NCBI Taxonomy" id="1314669"/>
    <lineage>
        <taxon>Eukaryota</taxon>
        <taxon>Fungi</taxon>
        <taxon>Dikarya</taxon>
        <taxon>Ascomycota</taxon>
        <taxon>Pezizomycotina</taxon>
        <taxon>Dothideomycetes</taxon>
        <taxon>Dothideomycetidae</taxon>
        <taxon>Capnodiales</taxon>
        <taxon>Capnodiaceae</taxon>
        <taxon>Polychaeton</taxon>
    </lineage>
</organism>
<sequence length="214" mass="23395">MYFHGHPSSRIEAAPADDVARKHNIRLIALDRPGFGLSTPSHGAQLLDWPNDVHHFAGGVGMDRFAVFGLSGGGPFALAWAYALPREMLTGVGLFASGPPWKAGRHHMTLTRRTTSWMTVHWPSGLRAILNGSVAALTSMANSKAVIKRLDAFLEKDRGKLENRSGTEEAERIRQTKAERRETLLSVLVDEPFRQGSDAAVLEAELLSANGWGF</sequence>
<dbReference type="InterPro" id="IPR050471">
    <property type="entry name" value="AB_hydrolase"/>
</dbReference>
<dbReference type="OrthoDB" id="294702at2759"/>
<gene>
    <name evidence="1" type="ORF">K431DRAFT_281911</name>
</gene>
<dbReference type="InterPro" id="IPR029058">
    <property type="entry name" value="AB_hydrolase_fold"/>
</dbReference>
<accession>A0A9P4QGT1</accession>
<dbReference type="SUPFAM" id="SSF53474">
    <property type="entry name" value="alpha/beta-Hydrolases"/>
    <property type="match status" value="1"/>
</dbReference>
<name>A0A9P4QGT1_9PEZI</name>
<dbReference type="PANTHER" id="PTHR43433:SF10">
    <property type="entry name" value="AB HYDROLASE-1 DOMAIN-CONTAINING PROTEIN"/>
    <property type="match status" value="1"/>
</dbReference>
<evidence type="ECO:0000313" key="1">
    <source>
        <dbReference type="EMBL" id="KAF2724477.1"/>
    </source>
</evidence>
<dbReference type="Proteomes" id="UP000799441">
    <property type="component" value="Unassembled WGS sequence"/>
</dbReference>
<dbReference type="PANTHER" id="PTHR43433">
    <property type="entry name" value="HYDROLASE, ALPHA/BETA FOLD FAMILY PROTEIN"/>
    <property type="match status" value="1"/>
</dbReference>
<keyword evidence="2" id="KW-1185">Reference proteome</keyword>